<keyword evidence="5 11" id="KW-0808">Transferase</keyword>
<organism evidence="13 14">
    <name type="scientific">Segniliparus rugosus (strain ATCC BAA-974 / DSM 45345 / CCUG 50838 / CIP 108380 / JCM 13579 / CDC 945)</name>
    <dbReference type="NCBI Taxonomy" id="679197"/>
    <lineage>
        <taxon>Bacteria</taxon>
        <taxon>Bacillati</taxon>
        <taxon>Actinomycetota</taxon>
        <taxon>Actinomycetes</taxon>
        <taxon>Mycobacteriales</taxon>
        <taxon>Segniliparaceae</taxon>
        <taxon>Segniliparus</taxon>
    </lineage>
</organism>
<dbReference type="InterPro" id="IPR000623">
    <property type="entry name" value="Shikimate_kinase/TSH1"/>
</dbReference>
<name>E5XSL3_SEGRC</name>
<dbReference type="HAMAP" id="MF_00109">
    <property type="entry name" value="Shikimate_kinase"/>
    <property type="match status" value="1"/>
</dbReference>
<dbReference type="EC" id="2.7.1.71" evidence="3 11"/>
<feature type="binding site" evidence="11">
    <location>
        <position position="64"/>
    </location>
    <ligand>
        <name>substrate</name>
    </ligand>
</feature>
<evidence type="ECO:0000256" key="9">
    <source>
        <dbReference type="ARBA" id="ARBA00023141"/>
    </source>
</evidence>
<dbReference type="PANTHER" id="PTHR21087">
    <property type="entry name" value="SHIKIMATE KINASE"/>
    <property type="match status" value="1"/>
</dbReference>
<evidence type="ECO:0000256" key="2">
    <source>
        <dbReference type="ARBA" id="ARBA00006997"/>
    </source>
</evidence>
<comment type="subunit">
    <text evidence="11">Monomer.</text>
</comment>
<dbReference type="InterPro" id="IPR023000">
    <property type="entry name" value="Shikimate_kinase_CS"/>
</dbReference>
<feature type="binding site" evidence="11">
    <location>
        <position position="40"/>
    </location>
    <ligand>
        <name>substrate</name>
    </ligand>
</feature>
<dbReference type="GO" id="GO:0000287">
    <property type="term" value="F:magnesium ion binding"/>
    <property type="evidence" value="ECO:0007669"/>
    <property type="project" value="UniProtKB-UniRule"/>
</dbReference>
<comment type="function">
    <text evidence="11">Catalyzes the specific phosphorylation of the 3-hydroxyl group of shikimic acid using ATP as a cosubstrate.</text>
</comment>
<dbReference type="HOGENOM" id="CLU_057607_3_3_11"/>
<evidence type="ECO:0000256" key="11">
    <source>
        <dbReference type="HAMAP-Rule" id="MF_00109"/>
    </source>
</evidence>
<comment type="catalytic activity">
    <reaction evidence="10 11">
        <text>shikimate + ATP = 3-phosphoshikimate + ADP + H(+)</text>
        <dbReference type="Rhea" id="RHEA:13121"/>
        <dbReference type="ChEBI" id="CHEBI:15378"/>
        <dbReference type="ChEBI" id="CHEBI:30616"/>
        <dbReference type="ChEBI" id="CHEBI:36208"/>
        <dbReference type="ChEBI" id="CHEBI:145989"/>
        <dbReference type="ChEBI" id="CHEBI:456216"/>
        <dbReference type="EC" id="2.7.1.71"/>
    </reaction>
</comment>
<dbReference type="UniPathway" id="UPA00053">
    <property type="reaction ID" value="UER00088"/>
</dbReference>
<dbReference type="PANTHER" id="PTHR21087:SF16">
    <property type="entry name" value="SHIKIMATE KINASE 1, CHLOROPLASTIC"/>
    <property type="match status" value="1"/>
</dbReference>
<comment type="similarity">
    <text evidence="2 11">Belongs to the shikimate kinase family.</text>
</comment>
<dbReference type="EMBL" id="ACZI02000002">
    <property type="protein sequence ID" value="EFV12690.2"/>
    <property type="molecule type" value="Genomic_DNA"/>
</dbReference>
<feature type="binding site" evidence="11">
    <location>
        <position position="86"/>
    </location>
    <ligand>
        <name>substrate</name>
    </ligand>
</feature>
<protein>
    <recommendedName>
        <fullName evidence="3 11">Shikimate kinase</fullName>
        <shortName evidence="11">SK</shortName>
        <ecNumber evidence="3 11">2.7.1.71</ecNumber>
    </recommendedName>
</protein>
<dbReference type="PROSITE" id="PS01128">
    <property type="entry name" value="SHIKIMATE_KINASE"/>
    <property type="match status" value="1"/>
</dbReference>
<dbReference type="GO" id="GO:0005524">
    <property type="term" value="F:ATP binding"/>
    <property type="evidence" value="ECO:0007669"/>
    <property type="project" value="UniProtKB-UniRule"/>
</dbReference>
<comment type="cofactor">
    <cofactor evidence="11">
        <name>Mg(2+)</name>
        <dbReference type="ChEBI" id="CHEBI:18420"/>
    </cofactor>
    <text evidence="11">Binds 1 Mg(2+) ion per subunit.</text>
</comment>
<evidence type="ECO:0000256" key="8">
    <source>
        <dbReference type="ARBA" id="ARBA00022840"/>
    </source>
</evidence>
<dbReference type="GO" id="GO:0005829">
    <property type="term" value="C:cytosol"/>
    <property type="evidence" value="ECO:0007669"/>
    <property type="project" value="TreeGrafter"/>
</dbReference>
<dbReference type="GO" id="GO:0009423">
    <property type="term" value="P:chorismate biosynthetic process"/>
    <property type="evidence" value="ECO:0007669"/>
    <property type="project" value="UniProtKB-UniRule"/>
</dbReference>
<evidence type="ECO:0000256" key="1">
    <source>
        <dbReference type="ARBA" id="ARBA00004842"/>
    </source>
</evidence>
<evidence type="ECO:0000256" key="3">
    <source>
        <dbReference type="ARBA" id="ARBA00012154"/>
    </source>
</evidence>
<keyword evidence="4 11" id="KW-0028">Amino-acid biosynthesis</keyword>
<feature type="binding site" evidence="11">
    <location>
        <begin position="18"/>
        <end position="23"/>
    </location>
    <ligand>
        <name>ATP</name>
        <dbReference type="ChEBI" id="CHEBI:30616"/>
    </ligand>
</feature>
<dbReference type="Proteomes" id="UP000004816">
    <property type="component" value="Unassembled WGS sequence"/>
</dbReference>
<keyword evidence="11" id="KW-0963">Cytoplasm</keyword>
<feature type="region of interest" description="Disordered" evidence="12">
    <location>
        <begin position="175"/>
        <end position="194"/>
    </location>
</feature>
<dbReference type="PRINTS" id="PR01100">
    <property type="entry name" value="SHIKIMTKNASE"/>
</dbReference>
<dbReference type="InterPro" id="IPR031322">
    <property type="entry name" value="Shikimate/glucono_kinase"/>
</dbReference>
<accession>E5XSL3</accession>
<comment type="pathway">
    <text evidence="1 11">Metabolic intermediate biosynthesis; chorismate biosynthesis; chorismate from D-erythrose 4-phosphate and phosphoenolpyruvate: step 5/7.</text>
</comment>
<feature type="binding site" evidence="11">
    <location>
        <position position="142"/>
    </location>
    <ligand>
        <name>substrate</name>
    </ligand>
</feature>
<dbReference type="AlphaFoldDB" id="E5XSL3"/>
<proteinExistence type="inferred from homology"/>
<evidence type="ECO:0000256" key="4">
    <source>
        <dbReference type="ARBA" id="ARBA00022605"/>
    </source>
</evidence>
<comment type="caution">
    <text evidence="13">The sequence shown here is derived from an EMBL/GenBank/DDBJ whole genome shotgun (WGS) entry which is preliminary data.</text>
</comment>
<evidence type="ECO:0000313" key="14">
    <source>
        <dbReference type="Proteomes" id="UP000004816"/>
    </source>
</evidence>
<evidence type="ECO:0000256" key="12">
    <source>
        <dbReference type="SAM" id="MobiDB-lite"/>
    </source>
</evidence>
<keyword evidence="9 11" id="KW-0057">Aromatic amino acid biosynthesis</keyword>
<keyword evidence="6 11" id="KW-0547">Nucleotide-binding</keyword>
<keyword evidence="11" id="KW-0460">Magnesium</keyword>
<feature type="binding site" evidence="11">
    <location>
        <position position="159"/>
    </location>
    <ligand>
        <name>ATP</name>
        <dbReference type="ChEBI" id="CHEBI:30616"/>
    </ligand>
</feature>
<feature type="binding site" evidence="11">
    <location>
        <position position="22"/>
    </location>
    <ligand>
        <name>Mg(2+)</name>
        <dbReference type="ChEBI" id="CHEBI:18420"/>
    </ligand>
</feature>
<evidence type="ECO:0000256" key="10">
    <source>
        <dbReference type="ARBA" id="ARBA00048567"/>
    </source>
</evidence>
<dbReference type="Pfam" id="PF01202">
    <property type="entry name" value="SKI"/>
    <property type="match status" value="1"/>
</dbReference>
<evidence type="ECO:0000256" key="7">
    <source>
        <dbReference type="ARBA" id="ARBA00022777"/>
    </source>
</evidence>
<gene>
    <name evidence="11" type="primary">aroK</name>
    <name evidence="13" type="ORF">HMPREF9336_02485</name>
</gene>
<keyword evidence="14" id="KW-1185">Reference proteome</keyword>
<dbReference type="STRING" id="679197.HMPREF9336_02485"/>
<dbReference type="GO" id="GO:0009073">
    <property type="term" value="P:aromatic amino acid family biosynthetic process"/>
    <property type="evidence" value="ECO:0007669"/>
    <property type="project" value="UniProtKB-KW"/>
</dbReference>
<dbReference type="SUPFAM" id="SSF52540">
    <property type="entry name" value="P-loop containing nucleoside triphosphate hydrolases"/>
    <property type="match status" value="1"/>
</dbReference>
<dbReference type="GO" id="GO:0004765">
    <property type="term" value="F:shikimate kinase activity"/>
    <property type="evidence" value="ECO:0007669"/>
    <property type="project" value="UniProtKB-UniRule"/>
</dbReference>
<keyword evidence="7 11" id="KW-0418">Kinase</keyword>
<dbReference type="GO" id="GO:0008652">
    <property type="term" value="P:amino acid biosynthetic process"/>
    <property type="evidence" value="ECO:0007669"/>
    <property type="project" value="UniProtKB-KW"/>
</dbReference>
<dbReference type="Gene3D" id="3.40.50.300">
    <property type="entry name" value="P-loop containing nucleotide triphosphate hydrolases"/>
    <property type="match status" value="1"/>
</dbReference>
<dbReference type="eggNOG" id="COG0703">
    <property type="taxonomic scope" value="Bacteria"/>
</dbReference>
<evidence type="ECO:0000256" key="5">
    <source>
        <dbReference type="ARBA" id="ARBA00022679"/>
    </source>
</evidence>
<keyword evidence="8 11" id="KW-0067">ATP-binding</keyword>
<comment type="subcellular location">
    <subcellularLocation>
        <location evidence="11">Cytoplasm</location>
    </subcellularLocation>
</comment>
<evidence type="ECO:0000256" key="6">
    <source>
        <dbReference type="ARBA" id="ARBA00022741"/>
    </source>
</evidence>
<feature type="binding site" evidence="11">
    <location>
        <position position="123"/>
    </location>
    <ligand>
        <name>ATP</name>
        <dbReference type="ChEBI" id="CHEBI:30616"/>
    </ligand>
</feature>
<evidence type="ECO:0000313" key="13">
    <source>
        <dbReference type="EMBL" id="EFV12690.2"/>
    </source>
</evidence>
<dbReference type="InterPro" id="IPR027417">
    <property type="entry name" value="P-loop_NTPase"/>
</dbReference>
<reference evidence="13 14" key="1">
    <citation type="journal article" date="2011" name="Stand. Genomic Sci.">
        <title>High quality draft genome sequence of Segniliparus rugosus CDC 945(T)= (ATCC BAA-974(T)).</title>
        <authorList>
            <person name="Earl A.M."/>
            <person name="Desjardins C.A."/>
            <person name="Fitzgerald M.G."/>
            <person name="Arachchi H.M."/>
            <person name="Zeng Q."/>
            <person name="Mehta T."/>
            <person name="Griggs A."/>
            <person name="Birren B.W."/>
            <person name="Toney N.C."/>
            <person name="Carr J."/>
            <person name="Posey J."/>
            <person name="Butler W.R."/>
        </authorList>
    </citation>
    <scope>NUCLEOTIDE SEQUENCE [LARGE SCALE GENOMIC DNA]</scope>
    <source>
        <strain evidence="14">ATCC BAA-974 / DSM 45345 / CCUG 50838 / CIP 108380 / JCM 13579 / CDC 945</strain>
    </source>
</reference>
<sequence>MKTEDPMPPRAVLIGAPGCGKSVIGRRLSRALGVKVLDTDAEIERQAGKTITEIFATEGEPAFRALEEEVVAAALAEHEGILSLGGGAVLSERTQEALRGHTVVWLQISAAEGVRRTSRRTHRPILAGENPDERYRQLLSERTPIYRSLATLRVRAEGRPTSSIVRELERRLTAKGTAAVAETEAEQNPTQEQA</sequence>
<dbReference type="CDD" id="cd00464">
    <property type="entry name" value="SK"/>
    <property type="match status" value="1"/>
</dbReference>
<keyword evidence="11" id="KW-0479">Metal-binding</keyword>